<dbReference type="AlphaFoldDB" id="A0A8J7AQG0"/>
<sequence>MLSPFPGMDPYLENPELWSSVHSRLIVAVADDLVDHLSEKYRVEVEKRVYFSSDSESVLVGIPDVAVAAGRSAASDAGTMTLPAQPKQVTVPLAEEVTERYLEIREVATGMVVTVIELLSPKNKRPGEGRIAYLRKRNRALASQSHLIEIDLLRGGQPLPMSGQHPSDYRILLCRADRRPTADLYGFNLQQPIPPIPVPLMPGEAEPVLNLQPLLNRVYEKGRYHLAIDYGQPALPPLTQDSRKE</sequence>
<evidence type="ECO:0000313" key="1">
    <source>
        <dbReference type="EMBL" id="MBE9078526.1"/>
    </source>
</evidence>
<proteinExistence type="predicted"/>
<gene>
    <name evidence="1" type="ORF">IQ241_14685</name>
</gene>
<evidence type="ECO:0000313" key="2">
    <source>
        <dbReference type="Proteomes" id="UP000636505"/>
    </source>
</evidence>
<dbReference type="Proteomes" id="UP000636505">
    <property type="component" value="Unassembled WGS sequence"/>
</dbReference>
<accession>A0A8J7AQG0</accession>
<comment type="caution">
    <text evidence="1">The sequence shown here is derived from an EMBL/GenBank/DDBJ whole genome shotgun (WGS) entry which is preliminary data.</text>
</comment>
<organism evidence="1 2">
    <name type="scientific">Vasconcelosia minhoensis LEGE 07310</name>
    <dbReference type="NCBI Taxonomy" id="915328"/>
    <lineage>
        <taxon>Bacteria</taxon>
        <taxon>Bacillati</taxon>
        <taxon>Cyanobacteriota</taxon>
        <taxon>Cyanophyceae</taxon>
        <taxon>Nodosilineales</taxon>
        <taxon>Cymatolegaceae</taxon>
        <taxon>Vasconcelosia</taxon>
        <taxon>Vasconcelosia minhoensis</taxon>
    </lineage>
</organism>
<dbReference type="EMBL" id="JADEXG010000034">
    <property type="protein sequence ID" value="MBE9078526.1"/>
    <property type="molecule type" value="Genomic_DNA"/>
</dbReference>
<dbReference type="RefSeq" id="WP_193908464.1">
    <property type="nucleotide sequence ID" value="NZ_JADEXG010000034.1"/>
</dbReference>
<protein>
    <submittedName>
        <fullName evidence="1">DUF4058 family protein</fullName>
    </submittedName>
</protein>
<dbReference type="Pfam" id="PF13267">
    <property type="entry name" value="DUF4058"/>
    <property type="match status" value="1"/>
</dbReference>
<reference evidence="1" key="1">
    <citation type="submission" date="2020-10" db="EMBL/GenBank/DDBJ databases">
        <authorList>
            <person name="Castelo-Branco R."/>
            <person name="Eusebio N."/>
            <person name="Adriana R."/>
            <person name="Vieira A."/>
            <person name="Brugerolle De Fraissinette N."/>
            <person name="Rezende De Castro R."/>
            <person name="Schneider M.P."/>
            <person name="Vasconcelos V."/>
            <person name="Leao P.N."/>
        </authorList>
    </citation>
    <scope>NUCLEOTIDE SEQUENCE</scope>
    <source>
        <strain evidence="1">LEGE 07310</strain>
    </source>
</reference>
<name>A0A8J7AQG0_9CYAN</name>
<dbReference type="InterPro" id="IPR025132">
    <property type="entry name" value="DUF4058"/>
</dbReference>
<keyword evidence="2" id="KW-1185">Reference proteome</keyword>